<dbReference type="OrthoDB" id="255603at2"/>
<accession>A0A1H2PLG9</accession>
<protein>
    <submittedName>
        <fullName evidence="3">Acetyl esterase/lipase</fullName>
    </submittedName>
</protein>
<gene>
    <name evidence="3" type="ORF">SAMN05216551_102388</name>
</gene>
<dbReference type="AlphaFoldDB" id="A0A1H2PLG9"/>
<dbReference type="Proteomes" id="UP000243719">
    <property type="component" value="Unassembled WGS sequence"/>
</dbReference>
<keyword evidence="1" id="KW-0378">Hydrolase</keyword>
<dbReference type="PANTHER" id="PTHR48081">
    <property type="entry name" value="AB HYDROLASE SUPERFAMILY PROTEIN C4A8.06C"/>
    <property type="match status" value="1"/>
</dbReference>
<dbReference type="Pfam" id="PF20434">
    <property type="entry name" value="BD-FAE"/>
    <property type="match status" value="1"/>
</dbReference>
<sequence>MEQAVDGSCKVEVSDIDYLQRAGRTLQARMYVPEGDGPFPLVIEVHGGAWCRGSRVDDHNLNVGLASRGVVVAAIDFTMPPDGAYPASFHDINFAVRWFKESAWRWRSQANLVGLLGVSSGGHQAVLSALCASDGRYAQSPLPGSTDIDARVAFVIACWPVIDPLGRYRYAKSLQAAGSDYPEAIDRVIPDQEKYWGSEEAMGEGAPATALERGDELDLPPLLCIQGGEDIVHPRAQLDRFLESYRRAGGDARLSLYVGEAESFITRRPDAEATARAIQEIGDYVLTRGRAVRAA</sequence>
<dbReference type="InterPro" id="IPR049492">
    <property type="entry name" value="BD-FAE-like_dom"/>
</dbReference>
<evidence type="ECO:0000313" key="4">
    <source>
        <dbReference type="Proteomes" id="UP000243719"/>
    </source>
</evidence>
<dbReference type="EMBL" id="FNLO01000002">
    <property type="protein sequence ID" value="SDV47230.1"/>
    <property type="molecule type" value="Genomic_DNA"/>
</dbReference>
<organism evidence="3 4">
    <name type="scientific">Chitinasiproducens palmae</name>
    <dbReference type="NCBI Taxonomy" id="1770053"/>
    <lineage>
        <taxon>Bacteria</taxon>
        <taxon>Pseudomonadati</taxon>
        <taxon>Pseudomonadota</taxon>
        <taxon>Betaproteobacteria</taxon>
        <taxon>Burkholderiales</taxon>
        <taxon>Burkholderiaceae</taxon>
        <taxon>Chitinasiproducens</taxon>
    </lineage>
</organism>
<dbReference type="STRING" id="1770053.SAMN05216551_102388"/>
<dbReference type="GO" id="GO:0016787">
    <property type="term" value="F:hydrolase activity"/>
    <property type="evidence" value="ECO:0007669"/>
    <property type="project" value="UniProtKB-KW"/>
</dbReference>
<proteinExistence type="predicted"/>
<keyword evidence="4" id="KW-1185">Reference proteome</keyword>
<evidence type="ECO:0000256" key="1">
    <source>
        <dbReference type="ARBA" id="ARBA00022801"/>
    </source>
</evidence>
<evidence type="ECO:0000259" key="2">
    <source>
        <dbReference type="Pfam" id="PF20434"/>
    </source>
</evidence>
<evidence type="ECO:0000313" key="3">
    <source>
        <dbReference type="EMBL" id="SDV47230.1"/>
    </source>
</evidence>
<reference evidence="4" key="1">
    <citation type="submission" date="2016-09" db="EMBL/GenBank/DDBJ databases">
        <authorList>
            <person name="Varghese N."/>
            <person name="Submissions S."/>
        </authorList>
    </citation>
    <scope>NUCLEOTIDE SEQUENCE [LARGE SCALE GENOMIC DNA]</scope>
    <source>
        <strain evidence="4">JS23</strain>
    </source>
</reference>
<name>A0A1H2PLG9_9BURK</name>
<dbReference type="Gene3D" id="3.40.50.1820">
    <property type="entry name" value="alpha/beta hydrolase"/>
    <property type="match status" value="1"/>
</dbReference>
<dbReference type="SUPFAM" id="SSF53474">
    <property type="entry name" value="alpha/beta-Hydrolases"/>
    <property type="match status" value="1"/>
</dbReference>
<feature type="domain" description="BD-FAE-like" evidence="2">
    <location>
        <begin position="31"/>
        <end position="237"/>
    </location>
</feature>
<dbReference type="InterPro" id="IPR029058">
    <property type="entry name" value="AB_hydrolase_fold"/>
</dbReference>
<dbReference type="InterPro" id="IPR050300">
    <property type="entry name" value="GDXG_lipolytic_enzyme"/>
</dbReference>